<dbReference type="GO" id="GO:0042597">
    <property type="term" value="C:periplasmic space"/>
    <property type="evidence" value="ECO:0007669"/>
    <property type="project" value="UniProtKB-SubCell"/>
</dbReference>
<evidence type="ECO:0000256" key="4">
    <source>
        <dbReference type="ARBA" id="ARBA00022729"/>
    </source>
</evidence>
<keyword evidence="3" id="KW-0813">Transport</keyword>
<evidence type="ECO:0000313" key="6">
    <source>
        <dbReference type="EMBL" id="KRP92119.1"/>
    </source>
</evidence>
<dbReference type="RefSeq" id="WP_036001174.1">
    <property type="nucleotide sequence ID" value="NZ_CP104173.1"/>
</dbReference>
<dbReference type="Proteomes" id="UP000051380">
    <property type="component" value="Unassembled WGS sequence"/>
</dbReference>
<dbReference type="Gene3D" id="3.40.190.10">
    <property type="entry name" value="Periplasmic binding protein-like II"/>
    <property type="match status" value="1"/>
</dbReference>
<comment type="subcellular location">
    <subcellularLocation>
        <location evidence="1">Periplasm</location>
    </subcellularLocation>
</comment>
<evidence type="ECO:0000256" key="2">
    <source>
        <dbReference type="ARBA" id="ARBA00008520"/>
    </source>
</evidence>
<protein>
    <submittedName>
        <fullName evidence="6">ABC transporter substrate-binding protein</fullName>
    </submittedName>
</protein>
<dbReference type="AlphaFoldDB" id="A0A0R3C3A3"/>
<evidence type="ECO:0000256" key="3">
    <source>
        <dbReference type="ARBA" id="ARBA00022448"/>
    </source>
</evidence>
<comment type="similarity">
    <text evidence="2">Belongs to the bacterial solute-binding protein 1 family.</text>
</comment>
<dbReference type="InterPro" id="IPR006311">
    <property type="entry name" value="TAT_signal"/>
</dbReference>
<comment type="caution">
    <text evidence="6">The sequence shown here is derived from an EMBL/GenBank/DDBJ whole genome shotgun (WGS) entry which is preliminary data.</text>
</comment>
<gene>
    <name evidence="6" type="ORF">AOQ72_28330</name>
</gene>
<dbReference type="InterPro" id="IPR006059">
    <property type="entry name" value="SBP"/>
</dbReference>
<dbReference type="SUPFAM" id="SSF53850">
    <property type="entry name" value="Periplasmic binding protein-like II"/>
    <property type="match status" value="1"/>
</dbReference>
<dbReference type="PROSITE" id="PS51318">
    <property type="entry name" value="TAT"/>
    <property type="match status" value="1"/>
</dbReference>
<dbReference type="InterPro" id="IPR050490">
    <property type="entry name" value="Bact_solute-bd_prot1"/>
</dbReference>
<evidence type="ECO:0000256" key="5">
    <source>
        <dbReference type="ARBA" id="ARBA00022764"/>
    </source>
</evidence>
<dbReference type="GeneID" id="93176730"/>
<organism evidence="6 7">
    <name type="scientific">Bradyrhizobium yuanmingense</name>
    <dbReference type="NCBI Taxonomy" id="108015"/>
    <lineage>
        <taxon>Bacteria</taxon>
        <taxon>Pseudomonadati</taxon>
        <taxon>Pseudomonadota</taxon>
        <taxon>Alphaproteobacteria</taxon>
        <taxon>Hyphomicrobiales</taxon>
        <taxon>Nitrobacteraceae</taxon>
        <taxon>Bradyrhizobium</taxon>
    </lineage>
</organism>
<accession>A0A0R3C3A3</accession>
<dbReference type="Pfam" id="PF13416">
    <property type="entry name" value="SBP_bac_8"/>
    <property type="match status" value="1"/>
</dbReference>
<evidence type="ECO:0000256" key="1">
    <source>
        <dbReference type="ARBA" id="ARBA00004418"/>
    </source>
</evidence>
<dbReference type="OrthoDB" id="9795569at2"/>
<sequence length="439" mass="47567">MQDFTRRSLLQGGTALAATGMLTGPALFDFAKAWAQSAPWKAEPGAKLTVMRWKRFVPAEDDAFNAMVAAFKAATGTEMNTFSESFEDVQPKASVAANTGSGLDLAWGLHTLPQLFPTKVLKMNDVADYLGNKYGGWTDAAAKTCKLGNDWLGIPVATNGGYMTYRKSALDKAGFKEFPKDFPGFLEMCKALKANNTPAGFALGHASGDGNSWLHWVLWGHGAYTVDQNDKIVINSPETAKALEYCKALYDSFIPGTASWNDSSNNKAYLAGELYCTANGISIYVAAKTDASKKELTEDTYHALWPVGPVGKPTELQLALPILAFNFTKYPNAAKAFVAFMLEKENYEKWLAGAQGYLTQTLNAYESAPIWTADPKNAVFSQASKRTLPASGIGTVGEKAATAIADFIVVDMFANYCTGAKDVKGAMAEAERQLKRIYR</sequence>
<evidence type="ECO:0000313" key="7">
    <source>
        <dbReference type="Proteomes" id="UP000051380"/>
    </source>
</evidence>
<dbReference type="PANTHER" id="PTHR43649">
    <property type="entry name" value="ARABINOSE-BINDING PROTEIN-RELATED"/>
    <property type="match status" value="1"/>
</dbReference>
<dbReference type="STRING" id="108015.GA0061099_1004307"/>
<name>A0A0R3C3A3_9BRAD</name>
<keyword evidence="4" id="KW-0732">Signal</keyword>
<dbReference type="EMBL" id="LJYF01000031">
    <property type="protein sequence ID" value="KRP92119.1"/>
    <property type="molecule type" value="Genomic_DNA"/>
</dbReference>
<keyword evidence="5" id="KW-0574">Periplasm</keyword>
<dbReference type="PANTHER" id="PTHR43649:SF34">
    <property type="entry name" value="ABC TRANSPORTER PERIPLASMIC-BINDING PROTEIN YCJN-RELATED"/>
    <property type="match status" value="1"/>
</dbReference>
<reference evidence="6 7" key="1">
    <citation type="submission" date="2015-09" db="EMBL/GenBank/DDBJ databases">
        <title>Draft Genome Sequence of the Strain BR 3267 (Bradyrhizobium yuanmingense) recommended as inoculant for cowpea in Brazil.</title>
        <authorList>
            <person name="Simoes-Araujo J.L."/>
            <person name="Zilli J.E."/>
        </authorList>
    </citation>
    <scope>NUCLEOTIDE SEQUENCE [LARGE SCALE GENOMIC DNA]</scope>
    <source>
        <strain evidence="6 7">BR3267</strain>
    </source>
</reference>
<proteinExistence type="inferred from homology"/>